<protein>
    <recommendedName>
        <fullName evidence="4">CxC2-like cysteine cluster KDZ transposase-associated domain-containing protein</fullName>
    </recommendedName>
</protein>
<proteinExistence type="predicted"/>
<dbReference type="InterPro" id="IPR040521">
    <property type="entry name" value="KDZ"/>
</dbReference>
<comment type="caution">
    <text evidence="5">The sequence shown here is derived from an EMBL/GenBank/DDBJ whole genome shotgun (WGS) entry which is preliminary data.</text>
</comment>
<organism evidence="5 6">
    <name type="scientific">Mycena metata</name>
    <dbReference type="NCBI Taxonomy" id="1033252"/>
    <lineage>
        <taxon>Eukaryota</taxon>
        <taxon>Fungi</taxon>
        <taxon>Dikarya</taxon>
        <taxon>Basidiomycota</taxon>
        <taxon>Agaricomycotina</taxon>
        <taxon>Agaricomycetes</taxon>
        <taxon>Agaricomycetidae</taxon>
        <taxon>Agaricales</taxon>
        <taxon>Marasmiineae</taxon>
        <taxon>Mycenaceae</taxon>
        <taxon>Mycena</taxon>
    </lineage>
</organism>
<feature type="region of interest" description="Disordered" evidence="2">
    <location>
        <begin position="109"/>
        <end position="146"/>
    </location>
</feature>
<gene>
    <name evidence="5" type="ORF">B0H16DRAFT_1801736</name>
</gene>
<feature type="compositionally biased region" description="Basic and acidic residues" evidence="2">
    <location>
        <begin position="410"/>
        <end position="430"/>
    </location>
</feature>
<keyword evidence="3" id="KW-0812">Transmembrane</keyword>
<evidence type="ECO:0000259" key="4">
    <source>
        <dbReference type="Pfam" id="PF18803"/>
    </source>
</evidence>
<feature type="region of interest" description="Disordered" evidence="2">
    <location>
        <begin position="469"/>
        <end position="494"/>
    </location>
</feature>
<evidence type="ECO:0000313" key="5">
    <source>
        <dbReference type="EMBL" id="KAJ7716210.1"/>
    </source>
</evidence>
<keyword evidence="3" id="KW-0472">Membrane</keyword>
<feature type="compositionally biased region" description="Acidic residues" evidence="2">
    <location>
        <begin position="118"/>
        <end position="130"/>
    </location>
</feature>
<keyword evidence="3" id="KW-1133">Transmembrane helix</keyword>
<name>A0AAD7HAT5_9AGAR</name>
<feature type="region of interest" description="Disordered" evidence="2">
    <location>
        <begin position="1"/>
        <end position="20"/>
    </location>
</feature>
<feature type="coiled-coil region" evidence="1">
    <location>
        <begin position="1252"/>
        <end position="1279"/>
    </location>
</feature>
<dbReference type="Pfam" id="PF18803">
    <property type="entry name" value="CxC2"/>
    <property type="match status" value="1"/>
</dbReference>
<feature type="transmembrane region" description="Helical" evidence="3">
    <location>
        <begin position="819"/>
        <end position="836"/>
    </location>
</feature>
<keyword evidence="1" id="KW-0175">Coiled coil</keyword>
<feature type="domain" description="CxC2-like cysteine cluster KDZ transposase-associated" evidence="4">
    <location>
        <begin position="582"/>
        <end position="687"/>
    </location>
</feature>
<evidence type="ECO:0000256" key="3">
    <source>
        <dbReference type="SAM" id="Phobius"/>
    </source>
</evidence>
<dbReference type="InterPro" id="IPR041457">
    <property type="entry name" value="CxC2_KDZ-assoc"/>
</dbReference>
<feature type="compositionally biased region" description="Low complexity" evidence="2">
    <location>
        <begin position="187"/>
        <end position="196"/>
    </location>
</feature>
<keyword evidence="6" id="KW-1185">Reference proteome</keyword>
<dbReference type="Pfam" id="PF18758">
    <property type="entry name" value="KDZ"/>
    <property type="match status" value="1"/>
</dbReference>
<accession>A0AAD7HAT5</accession>
<feature type="transmembrane region" description="Helical" evidence="3">
    <location>
        <begin position="778"/>
        <end position="799"/>
    </location>
</feature>
<feature type="region of interest" description="Disordered" evidence="2">
    <location>
        <begin position="175"/>
        <end position="196"/>
    </location>
</feature>
<feature type="compositionally biased region" description="Pro residues" evidence="2">
    <location>
        <begin position="1"/>
        <end position="11"/>
    </location>
</feature>
<sequence>MSSSPSPPPAEQQPSAVETPLFLEDDNVVVPTAEATSYAVSSTTVLYNLPDAAKKTVLTGYRLRYLHENMRDFRSRPHAPDERPPHSFTTYDLCCQYFKNLQALHNSNQNQVAVSPSTEDDNEEDDDNEDIPALTPMSPSSSEGAELPALEATEDDNNAEPDDTADAKTDVFADAPPRLSQAPPVSADDATAAGVDGTDGDTWTVMRTQIATGILAARSGPVGERAEVTWCMNLEGEMVEQTRGAPEHMDGEPVETAWSRINPIWSTGQELQPGEQNNAQDVPSGWTDVNTRGPERLIVPAGSTVAPRGPGHELRIIGVRGIREVLCHCRNGKHRGFERRRAYAFLDENGNVVIKKAKALLLDSSEHPWLYTTTPSSSTILLALPMSWLNLSALRAPKRPRRENAGSFEYETRPTETSHDTGFEMSQDGRRGHRTTVNVGLKKRTIKPADLVDSYGDWIPLPGEQGVEEDLREEEGGDGEFNAQSGEKRQRYKSSDEPMALWRRLIQSFLDEFARRHGLADAFDEVACPSCNNAYTRQSRRFRCADCGPSVQCLTCVLQRHSLLPLHRVKEWNGASWTPITLEQLGLVYQLGHGGLPCRRPAIAIRNMVLIGIESIQNVKYRFCGCGRTDDASNLQQFLRSDWYPSSTVDPATCATLGALDLFRILNVVGNITVHDFVGALERQTDPCRVGKVPDERTIRRVWGIRRPGRSGWGYRVEEAPYKAHLKGYVAEKDRDTRMTTGLRASGVGGVVCARHELMRPQGLGDLQKGERYSNMDYILLSAVLGVTALYIAISYDIVCQWKIHFAERMDKMPDRLKLDLALITLLFALPVWHALAHEKECQTENSLTYQVGVGRTDGEGIERTWSVVNPILWATKEMGNGARVDAMENKLDHHNFEKNINQGTTLPRKLIVAVDERDRQVAAFQQVDATVRSESRREWQQKIDDWRADRSKPNPYQMEGGDKSVETEAMIRQSLRKEEVEEAGTGWTKLQGSSVTSFLVTGLQLEDTQRLIRREVRGCPLLVGDQRARVQEMRIAFFTKLAGFRRLQAIYMPAAVSELQAEEDARDGELPPPKAEEVKLYLPSGLSRAQQEDGCRKGLAKMEGRLREGQCADALKQLRGRLHTKKYLLLFREGGGSAGQKASTRAQTLIERVGERVDGAAAKYRRAREALIALRGVSACEAFRELKQSDIELDEEHDVDVTVRKKLGSIGSRSRRAAVSSKKKTFSWIWTADGGPGEDEVALHESVRVEWSKAKARKERWEEEVELLREEMKRVLRFFAVAGAVVGDATRDEEDWRIAAIGGWFGGAAWDTSAATAVRVAMREDELFLQEGMSAFANIADGMQGAAADVVE</sequence>
<evidence type="ECO:0000256" key="1">
    <source>
        <dbReference type="SAM" id="Coils"/>
    </source>
</evidence>
<feature type="region of interest" description="Disordered" evidence="2">
    <location>
        <begin position="410"/>
        <end position="433"/>
    </location>
</feature>
<dbReference type="PANTHER" id="PTHR33096:SF1">
    <property type="entry name" value="CXC1-LIKE CYSTEINE CLUSTER ASSOCIATED WITH KDZ TRANSPOSASES DOMAIN-CONTAINING PROTEIN"/>
    <property type="match status" value="1"/>
</dbReference>
<reference evidence="5" key="1">
    <citation type="submission" date="2023-03" db="EMBL/GenBank/DDBJ databases">
        <title>Massive genome expansion in bonnet fungi (Mycena s.s.) driven by repeated elements and novel gene families across ecological guilds.</title>
        <authorList>
            <consortium name="Lawrence Berkeley National Laboratory"/>
            <person name="Harder C.B."/>
            <person name="Miyauchi S."/>
            <person name="Viragh M."/>
            <person name="Kuo A."/>
            <person name="Thoen E."/>
            <person name="Andreopoulos B."/>
            <person name="Lu D."/>
            <person name="Skrede I."/>
            <person name="Drula E."/>
            <person name="Henrissat B."/>
            <person name="Morin E."/>
            <person name="Kohler A."/>
            <person name="Barry K."/>
            <person name="LaButti K."/>
            <person name="Morin E."/>
            <person name="Salamov A."/>
            <person name="Lipzen A."/>
            <person name="Mereny Z."/>
            <person name="Hegedus B."/>
            <person name="Baldrian P."/>
            <person name="Stursova M."/>
            <person name="Weitz H."/>
            <person name="Taylor A."/>
            <person name="Grigoriev I.V."/>
            <person name="Nagy L.G."/>
            <person name="Martin F."/>
            <person name="Kauserud H."/>
        </authorList>
    </citation>
    <scope>NUCLEOTIDE SEQUENCE</scope>
    <source>
        <strain evidence="5">CBHHK182m</strain>
    </source>
</reference>
<evidence type="ECO:0000313" key="6">
    <source>
        <dbReference type="Proteomes" id="UP001215598"/>
    </source>
</evidence>
<feature type="compositionally biased region" description="Acidic residues" evidence="2">
    <location>
        <begin position="469"/>
        <end position="478"/>
    </location>
</feature>
<evidence type="ECO:0000256" key="2">
    <source>
        <dbReference type="SAM" id="MobiDB-lite"/>
    </source>
</evidence>
<dbReference type="Proteomes" id="UP001215598">
    <property type="component" value="Unassembled WGS sequence"/>
</dbReference>
<dbReference type="PANTHER" id="PTHR33096">
    <property type="entry name" value="CXC2 DOMAIN-CONTAINING PROTEIN"/>
    <property type="match status" value="1"/>
</dbReference>
<dbReference type="EMBL" id="JARKIB010000295">
    <property type="protein sequence ID" value="KAJ7716210.1"/>
    <property type="molecule type" value="Genomic_DNA"/>
</dbReference>